<proteinExistence type="predicted"/>
<dbReference type="STRING" id="166423.A0A0M9A5D3"/>
<dbReference type="EMBL" id="KQ435740">
    <property type="protein sequence ID" value="KOX76796.1"/>
    <property type="molecule type" value="Genomic_DNA"/>
</dbReference>
<dbReference type="GO" id="GO:0004383">
    <property type="term" value="F:guanylate cyclase activity"/>
    <property type="evidence" value="ECO:0007669"/>
    <property type="project" value="UniProtKB-EC"/>
</dbReference>
<dbReference type="InterPro" id="IPR001054">
    <property type="entry name" value="A/G_cyclase"/>
</dbReference>
<evidence type="ECO:0000313" key="8">
    <source>
        <dbReference type="Proteomes" id="UP000053105"/>
    </source>
</evidence>
<keyword evidence="5" id="KW-0175">Coiled coil</keyword>
<dbReference type="InterPro" id="IPR029787">
    <property type="entry name" value="Nucleotide_cyclase"/>
</dbReference>
<evidence type="ECO:0000313" key="7">
    <source>
        <dbReference type="EMBL" id="KOX76796.1"/>
    </source>
</evidence>
<dbReference type="CDD" id="cd07302">
    <property type="entry name" value="CHD"/>
    <property type="match status" value="1"/>
</dbReference>
<gene>
    <name evidence="7" type="ORF">WN51_11123</name>
</gene>
<feature type="coiled-coil region" evidence="5">
    <location>
        <begin position="989"/>
        <end position="1016"/>
    </location>
</feature>
<keyword evidence="4" id="KW-0141">cGMP biosynthesis</keyword>
<dbReference type="EC" id="4.6.1.2" evidence="1"/>
<dbReference type="PANTHER" id="PTHR45655">
    <property type="entry name" value="GUANYLATE CYCLASE SOLUBLE SUBUNIT BETA-2"/>
    <property type="match status" value="1"/>
</dbReference>
<dbReference type="Gene3D" id="3.90.1520.10">
    <property type="entry name" value="H-NOX domain"/>
    <property type="match status" value="1"/>
</dbReference>
<dbReference type="InterPro" id="IPR011644">
    <property type="entry name" value="Heme_NO-bd"/>
</dbReference>
<keyword evidence="8" id="KW-1185">Reference proteome</keyword>
<dbReference type="GO" id="GO:0070482">
    <property type="term" value="P:response to oxygen levels"/>
    <property type="evidence" value="ECO:0007669"/>
    <property type="project" value="TreeGrafter"/>
</dbReference>
<protein>
    <recommendedName>
        <fullName evidence="1">guanylate cyclase</fullName>
        <ecNumber evidence="1">4.6.1.2</ecNumber>
    </recommendedName>
</protein>
<dbReference type="PANTHER" id="PTHR45655:SF6">
    <property type="entry name" value="HEAD-SPECIFIC GUANYLATE CYCLASE"/>
    <property type="match status" value="1"/>
</dbReference>
<evidence type="ECO:0000259" key="6">
    <source>
        <dbReference type="PROSITE" id="PS50125"/>
    </source>
</evidence>
<evidence type="ECO:0000256" key="2">
    <source>
        <dbReference type="ARBA" id="ARBA00022741"/>
    </source>
</evidence>
<dbReference type="PROSITE" id="PS50125">
    <property type="entry name" value="GUANYLATE_CYCLASE_2"/>
    <property type="match status" value="1"/>
</dbReference>
<dbReference type="InterPro" id="IPR038158">
    <property type="entry name" value="H-NOX_domain_sf"/>
</dbReference>
<evidence type="ECO:0000256" key="4">
    <source>
        <dbReference type="ARBA" id="ARBA00023293"/>
    </source>
</evidence>
<dbReference type="GO" id="GO:0008074">
    <property type="term" value="C:guanylate cyclase complex, soluble"/>
    <property type="evidence" value="ECO:0007669"/>
    <property type="project" value="TreeGrafter"/>
</dbReference>
<keyword evidence="2" id="KW-0547">Nucleotide-binding</keyword>
<dbReference type="Proteomes" id="UP000053105">
    <property type="component" value="Unassembled WGS sequence"/>
</dbReference>
<dbReference type="Pfam" id="PF07700">
    <property type="entry name" value="HNOB"/>
    <property type="match status" value="1"/>
</dbReference>
<dbReference type="Gene3D" id="3.30.450.260">
    <property type="entry name" value="Haem NO binding associated domain"/>
    <property type="match status" value="1"/>
</dbReference>
<dbReference type="GO" id="GO:0019934">
    <property type="term" value="P:cGMP-mediated signaling"/>
    <property type="evidence" value="ECO:0007669"/>
    <property type="project" value="TreeGrafter"/>
</dbReference>
<dbReference type="SMART" id="SM00044">
    <property type="entry name" value="CYCc"/>
    <property type="match status" value="1"/>
</dbReference>
<dbReference type="Gene3D" id="3.30.70.1230">
    <property type="entry name" value="Nucleotide cyclase"/>
    <property type="match status" value="1"/>
</dbReference>
<dbReference type="Pfam" id="PF07701">
    <property type="entry name" value="HNOBA"/>
    <property type="match status" value="1"/>
</dbReference>
<accession>A0A0M9A5D3</accession>
<organism evidence="7 8">
    <name type="scientific">Melipona quadrifasciata</name>
    <dbReference type="NCBI Taxonomy" id="166423"/>
    <lineage>
        <taxon>Eukaryota</taxon>
        <taxon>Metazoa</taxon>
        <taxon>Ecdysozoa</taxon>
        <taxon>Arthropoda</taxon>
        <taxon>Hexapoda</taxon>
        <taxon>Insecta</taxon>
        <taxon>Pterygota</taxon>
        <taxon>Neoptera</taxon>
        <taxon>Endopterygota</taxon>
        <taxon>Hymenoptera</taxon>
        <taxon>Apocrita</taxon>
        <taxon>Aculeata</taxon>
        <taxon>Apoidea</taxon>
        <taxon>Anthophila</taxon>
        <taxon>Apidae</taxon>
        <taxon>Melipona</taxon>
    </lineage>
</organism>
<dbReference type="InterPro" id="IPR042463">
    <property type="entry name" value="HNOB_dom_associated_sf"/>
</dbReference>
<dbReference type="GO" id="GO:0000166">
    <property type="term" value="F:nucleotide binding"/>
    <property type="evidence" value="ECO:0007669"/>
    <property type="project" value="UniProtKB-KW"/>
</dbReference>
<dbReference type="Pfam" id="PF00211">
    <property type="entry name" value="Guanylate_cyc"/>
    <property type="match status" value="1"/>
</dbReference>
<name>A0A0M9A5D3_9HYME</name>
<evidence type="ECO:0000256" key="1">
    <source>
        <dbReference type="ARBA" id="ARBA00012202"/>
    </source>
</evidence>
<keyword evidence="3" id="KW-0456">Lyase</keyword>
<feature type="domain" description="Guanylate cyclase" evidence="6">
    <location>
        <begin position="1048"/>
        <end position="1126"/>
    </location>
</feature>
<dbReference type="SUPFAM" id="SSF55073">
    <property type="entry name" value="Nucleotide cyclase"/>
    <property type="match status" value="1"/>
</dbReference>
<dbReference type="OrthoDB" id="6127067at2759"/>
<reference evidence="7 8" key="1">
    <citation type="submission" date="2015-07" db="EMBL/GenBank/DDBJ databases">
        <title>The genome of Melipona quadrifasciata.</title>
        <authorList>
            <person name="Pan H."/>
            <person name="Kapheim K."/>
        </authorList>
    </citation>
    <scope>NUCLEOTIDE SEQUENCE [LARGE SCALE GENOMIC DNA]</scope>
    <source>
        <strain evidence="7">0111107301</strain>
        <tissue evidence="7">Whole body</tissue>
    </source>
</reference>
<dbReference type="InterPro" id="IPR011645">
    <property type="entry name" value="HNOB_dom_associated"/>
</dbReference>
<dbReference type="AlphaFoldDB" id="A0A0M9A5D3"/>
<sequence>MTLIAIHIHIFNIANSIKKHYIAALRSNIAFKRNELAARESASSLSVYNAKRVHALEETKPGVEVGKEEGRMKVITSPGLSRGFATCRQFDEYFDNQQLPERLCLDEGKRLIRIACVTNLFLLAPYIFVTSWENLEKRGRTKEGKFECQQARTTRTEFRPVITCEPRSPDNNMACPFSRDLSKAGCGEQAARRDNDRSRLVRLGRGDSGRSRQSSFEVTSLLMREETEDAEDTQTLNLKHLRAAVLILTNPSFSKLQMTFGCNVKLNMGLIIMGQSKRVLSTFSSKQLSINLPFYQDRIYCFIHRTNVPYEDVTINFSNHSPYCTTRNIVVINQVLKTLRFSSLQFILEKFFLMKIETQVSYILNNSIVNNSSFKSFGKDNPSIDKMDDLLNNIQSIAFITFNNLHCTAVQVSQLVNQLSRSSKIRHSYSFPTSVVLRTPIDISRDTPVVTALDRNIANEKAEPIDLRYHLILTRVDTNRRVGANARNERELNSSLLTPETYLCRSSIPTNDKVQKHNALPAGNEKLLCNVGTEENYNLLEDIYETLYYNCRKIIRVDVLCTSILSSRLKMTCRLRLFFEAIRPTEWKEIQRQSFFSTSRGSHYNKQHVIVFTEILGMSDKFGIHRRDIYDIVMTGPVGSGIDVDLIQSSFVHVCLLFVSIPQRLVQSRSYLNSIELKKFIQKLELQQPTERLAKQNRQRLEALDVDVAWTFFDQLGQELIYTACVGLLERAFRCLGNDLTAFLTTLDGVNDVVQHQSGSEAEAEFVCIATPEAIELHFTTDHPSVAYLLVGSLKGIARQFYNDDAKVQILPDPYSNKFFRYRITPERYSEHVVVDPEIDDNLDTVTSLFRPLSTEATDLRMGVASFCKAFPWHFVVDRQLELVQLGVGFMRIFGHHLNRLGRGISTYFAFTRPRGVTLTFHEILKHANTPFVLTLQRPQGVDKYPAEGLEMKGQMVHCPESDSILFVSSPFLNGLEGLTVVPVVNRFFDGLRRRMDKLKSSIEEANLAVSAEREKNVSLLHLIFPPDIAKRLWLGETIEAKTYPEVTMLFSDIVGFTEICSTATPMMVINMLQNLYEQFDSFCGQLDVYKVETIGDAYCVACGLHRNTHIHAQQIAWMALKMIQACSHHLTHKGKPIRKVIIPIYETIVMTERTISEATAVTLTFKAGYARANEITTHQ</sequence>
<evidence type="ECO:0000256" key="3">
    <source>
        <dbReference type="ARBA" id="ARBA00023239"/>
    </source>
</evidence>
<dbReference type="GO" id="GO:0020037">
    <property type="term" value="F:heme binding"/>
    <property type="evidence" value="ECO:0007669"/>
    <property type="project" value="InterPro"/>
</dbReference>
<evidence type="ECO:0000256" key="5">
    <source>
        <dbReference type="SAM" id="Coils"/>
    </source>
</evidence>